<evidence type="ECO:0000256" key="1">
    <source>
        <dbReference type="SAM" id="Coils"/>
    </source>
</evidence>
<evidence type="ECO:0000313" key="3">
    <source>
        <dbReference type="EMBL" id="GAO50366.1"/>
    </source>
</evidence>
<feature type="compositionally biased region" description="Low complexity" evidence="2">
    <location>
        <begin position="11"/>
        <end position="28"/>
    </location>
</feature>
<proteinExistence type="predicted"/>
<evidence type="ECO:0000313" key="4">
    <source>
        <dbReference type="Proteomes" id="UP000033140"/>
    </source>
</evidence>
<dbReference type="OrthoDB" id="4092340at2759"/>
<organism evidence="3 4">
    <name type="scientific">Saitoella complicata (strain BCRC 22490 / CBS 7301 / JCM 7358 / NBRC 10748 / NRRL Y-17804)</name>
    <dbReference type="NCBI Taxonomy" id="698492"/>
    <lineage>
        <taxon>Eukaryota</taxon>
        <taxon>Fungi</taxon>
        <taxon>Dikarya</taxon>
        <taxon>Ascomycota</taxon>
        <taxon>Taphrinomycotina</taxon>
        <taxon>Taphrinomycotina incertae sedis</taxon>
        <taxon>Saitoella</taxon>
    </lineage>
</organism>
<dbReference type="EMBL" id="BACD03000032">
    <property type="protein sequence ID" value="GAO50366.1"/>
    <property type="molecule type" value="Genomic_DNA"/>
</dbReference>
<comment type="caution">
    <text evidence="3">The sequence shown here is derived from an EMBL/GenBank/DDBJ whole genome shotgun (WGS) entry which is preliminary data.</text>
</comment>
<reference evidence="3 4" key="3">
    <citation type="journal article" date="2015" name="Genome Announc.">
        <title>Draft Genome Sequence of the Archiascomycetous Yeast Saitoella complicata.</title>
        <authorList>
            <person name="Yamauchi K."/>
            <person name="Kondo S."/>
            <person name="Hamamoto M."/>
            <person name="Takahashi Y."/>
            <person name="Ogura Y."/>
            <person name="Hayashi T."/>
            <person name="Nishida H."/>
        </authorList>
    </citation>
    <scope>NUCLEOTIDE SEQUENCE [LARGE SCALE GENOMIC DNA]</scope>
    <source>
        <strain evidence="3 4">NRRL Y-17804</strain>
    </source>
</reference>
<dbReference type="Proteomes" id="UP000033140">
    <property type="component" value="Unassembled WGS sequence"/>
</dbReference>
<feature type="region of interest" description="Disordered" evidence="2">
    <location>
        <begin position="453"/>
        <end position="496"/>
    </location>
</feature>
<accession>A0A0E9NL15</accession>
<dbReference type="OMA" id="PGMGFYQ"/>
<feature type="compositionally biased region" description="Polar residues" evidence="2">
    <location>
        <begin position="414"/>
        <end position="428"/>
    </location>
</feature>
<keyword evidence="1" id="KW-0175">Coiled coil</keyword>
<protein>
    <submittedName>
        <fullName evidence="3">Uncharacterized protein</fullName>
    </submittedName>
</protein>
<feature type="region of interest" description="Disordered" evidence="2">
    <location>
        <begin position="1"/>
        <end position="40"/>
    </location>
</feature>
<dbReference type="RefSeq" id="XP_019023876.1">
    <property type="nucleotide sequence ID" value="XM_019165397.1"/>
</dbReference>
<evidence type="ECO:0000256" key="2">
    <source>
        <dbReference type="SAM" id="MobiDB-lite"/>
    </source>
</evidence>
<gene>
    <name evidence="3" type="ORF">G7K_4493-t1</name>
</gene>
<dbReference type="AlphaFoldDB" id="A0A0E9NL15"/>
<dbReference type="STRING" id="698492.A0A0E9NL15"/>
<feature type="coiled-coil region" evidence="1">
    <location>
        <begin position="297"/>
        <end position="333"/>
    </location>
</feature>
<name>A0A0E9NL15_SAICN</name>
<reference evidence="3 4" key="1">
    <citation type="journal article" date="2011" name="J. Gen. Appl. Microbiol.">
        <title>Draft genome sequencing of the enigmatic yeast Saitoella complicata.</title>
        <authorList>
            <person name="Nishida H."/>
            <person name="Hamamoto M."/>
            <person name="Sugiyama J."/>
        </authorList>
    </citation>
    <scope>NUCLEOTIDE SEQUENCE [LARGE SCALE GENOMIC DNA]</scope>
    <source>
        <strain evidence="3 4">NRRL Y-17804</strain>
    </source>
</reference>
<sequence>MLMRNPAPLVPNLLNTETTLPTNTNTSTPTPPLPPPSSVRHRPATLPGTFFSSYDVALLQLTHFPSLHAFDPFIVQPRCALQSQLLFFDFSCLVYQFVFHFSRRGQRHRKLAHVYFLDIFARHTIATLIERRLRSLKLILNHNHHTTAKLATMDAGGLSQAYHQDGQQTALNSPRGQLLSGLRRGPRASENSYVPSGAANIQHNNQYATPVKQRPAAVDIGLARRLEDMSINTPTGGRYANMPRTAGLPPKTARSLGIQAPKTPVNGGYQQQQQMYNAYGQQLPPSPVTPGMPNQGMKLYEQQLQQLQALQQNQAQLMYLAQQQQRLQQLQQQALRNSGSPLSPSYTFVPATPAAAAATGGACAVYDPVSNSYQYFYPQQQVQVGGNSYLPSPVATPEVKRSGSGNGNGKSRSVTPPSSSAGTQSQSVLRKGHGRGASVSGAGFGLGLGLGITGAKDRSPSPPTVQKDSGAGMPGANKEGAPIRQPHGPPNFDELMGEQAGKNFASRIRKRAVKNFGVLAAGVERRTGLSPALRQGAFENN</sequence>
<reference evidence="3 4" key="2">
    <citation type="journal article" date="2014" name="J. Gen. Appl. Microbiol.">
        <title>The early diverging ascomycetous budding yeast Saitoella complicata has three histone deacetylases belonging to the Clr6, Hos2, and Rpd3 lineages.</title>
        <authorList>
            <person name="Nishida H."/>
            <person name="Matsumoto T."/>
            <person name="Kondo S."/>
            <person name="Hamamoto M."/>
            <person name="Yoshikawa H."/>
        </authorList>
    </citation>
    <scope>NUCLEOTIDE SEQUENCE [LARGE SCALE GENOMIC DNA]</scope>
    <source>
        <strain evidence="3 4">NRRL Y-17804</strain>
    </source>
</reference>
<feature type="region of interest" description="Disordered" evidence="2">
    <location>
        <begin position="393"/>
        <end position="436"/>
    </location>
</feature>
<keyword evidence="4" id="KW-1185">Reference proteome</keyword>